<dbReference type="EMBL" id="LUEZ02000046">
    <property type="protein sequence ID" value="RDB23359.1"/>
    <property type="molecule type" value="Genomic_DNA"/>
</dbReference>
<evidence type="ECO:0000313" key="1">
    <source>
        <dbReference type="EMBL" id="RDB23359.1"/>
    </source>
</evidence>
<organism evidence="1 2">
    <name type="scientific">Hypsizygus marmoreus</name>
    <name type="common">White beech mushroom</name>
    <name type="synonym">Agaricus marmoreus</name>
    <dbReference type="NCBI Taxonomy" id="39966"/>
    <lineage>
        <taxon>Eukaryota</taxon>
        <taxon>Fungi</taxon>
        <taxon>Dikarya</taxon>
        <taxon>Basidiomycota</taxon>
        <taxon>Agaricomycotina</taxon>
        <taxon>Agaricomycetes</taxon>
        <taxon>Agaricomycetidae</taxon>
        <taxon>Agaricales</taxon>
        <taxon>Tricholomatineae</taxon>
        <taxon>Lyophyllaceae</taxon>
        <taxon>Hypsizygus</taxon>
    </lineage>
</organism>
<dbReference type="AlphaFoldDB" id="A0A369JMA8"/>
<protein>
    <submittedName>
        <fullName evidence="1">Uncharacterized protein</fullName>
    </submittedName>
</protein>
<dbReference type="Proteomes" id="UP000076154">
    <property type="component" value="Unassembled WGS sequence"/>
</dbReference>
<proteinExistence type="predicted"/>
<dbReference type="InParanoid" id="A0A369JMA8"/>
<comment type="caution">
    <text evidence="1">The sequence shown here is derived from an EMBL/GenBank/DDBJ whole genome shotgun (WGS) entry which is preliminary data.</text>
</comment>
<evidence type="ECO:0000313" key="2">
    <source>
        <dbReference type="Proteomes" id="UP000076154"/>
    </source>
</evidence>
<gene>
    <name evidence="1" type="ORF">Hypma_009477</name>
</gene>
<sequence length="140" mass="16047">MTTNKLTDDMHDQIIIRLEEFRLTVWEEANEKAYNLLPPSAFLPTSTITSLVNHFLLITAVNDVYTIVHHILHLKNYCEWLYNLLCTLCTGFNDEHMASLKERDQSGIKWRINILDKSLTVVDDLSLSSSPLAESIVAEN</sequence>
<name>A0A369JMA8_HYPMA</name>
<accession>A0A369JMA8</accession>
<keyword evidence="2" id="KW-1185">Reference proteome</keyword>
<reference evidence="1" key="1">
    <citation type="submission" date="2018-04" db="EMBL/GenBank/DDBJ databases">
        <title>Whole genome sequencing of Hypsizygus marmoreus.</title>
        <authorList>
            <person name="Choi I.-G."/>
            <person name="Min B."/>
            <person name="Kim J.-G."/>
            <person name="Kim S."/>
            <person name="Oh Y.-L."/>
            <person name="Kong W.-S."/>
            <person name="Park H."/>
            <person name="Jeong J."/>
            <person name="Song E.-S."/>
        </authorList>
    </citation>
    <scope>NUCLEOTIDE SEQUENCE [LARGE SCALE GENOMIC DNA]</scope>
    <source>
        <strain evidence="1">51987-8</strain>
    </source>
</reference>